<organism evidence="11 12">
    <name type="scientific">Peromyscus maniculatus bairdii</name>
    <name type="common">Prairie deer mouse</name>
    <dbReference type="NCBI Taxonomy" id="230844"/>
    <lineage>
        <taxon>Eukaryota</taxon>
        <taxon>Metazoa</taxon>
        <taxon>Chordata</taxon>
        <taxon>Craniata</taxon>
        <taxon>Vertebrata</taxon>
        <taxon>Euteleostomi</taxon>
        <taxon>Mammalia</taxon>
        <taxon>Eutheria</taxon>
        <taxon>Euarchontoglires</taxon>
        <taxon>Glires</taxon>
        <taxon>Rodentia</taxon>
        <taxon>Myomorpha</taxon>
        <taxon>Muroidea</taxon>
        <taxon>Cricetidae</taxon>
        <taxon>Neotominae</taxon>
        <taxon>Peromyscus</taxon>
    </lineage>
</organism>
<dbReference type="GeneID" id="102904461"/>
<evidence type="ECO:0000313" key="12">
    <source>
        <dbReference type="Proteomes" id="UP000694547"/>
    </source>
</evidence>
<dbReference type="PANTHER" id="PTHR11430">
    <property type="entry name" value="LIPOCALIN"/>
    <property type="match status" value="1"/>
</dbReference>
<evidence type="ECO:0000256" key="3">
    <source>
        <dbReference type="ARBA" id="ARBA00022448"/>
    </source>
</evidence>
<name>A0A6I9LWL3_PERMB</name>
<dbReference type="GO" id="GO:0005506">
    <property type="term" value="F:iron ion binding"/>
    <property type="evidence" value="ECO:0007669"/>
    <property type="project" value="Ensembl"/>
</dbReference>
<keyword evidence="12" id="KW-1185">Reference proteome</keyword>
<dbReference type="InterPro" id="IPR022272">
    <property type="entry name" value="Lipocalin_CS"/>
</dbReference>
<dbReference type="Pfam" id="PF00061">
    <property type="entry name" value="Lipocalin"/>
    <property type="match status" value="1"/>
</dbReference>
<accession>A0A6I9LWL3</accession>
<dbReference type="RefSeq" id="XP_006983538.1">
    <property type="nucleotide sequence ID" value="XM_006983476.3"/>
</dbReference>
<reference evidence="11 12" key="1">
    <citation type="submission" date="2018-10" db="EMBL/GenBank/DDBJ databases">
        <title>Improved assembly of the deer mouse Peromyscus maniculatus genome.</title>
        <authorList>
            <person name="Lassance J.-M."/>
            <person name="Hoekstra H.E."/>
        </authorList>
    </citation>
    <scope>NUCLEOTIDE SEQUENCE [LARGE SCALE GENOMIC DNA]</scope>
</reference>
<dbReference type="CTD" id="3934"/>
<dbReference type="RefSeq" id="XP_006983536.1">
    <property type="nucleotide sequence ID" value="XM_006983474.3"/>
</dbReference>
<dbReference type="GeneTree" id="ENSGT01050000244868"/>
<dbReference type="GO" id="GO:0015891">
    <property type="term" value="P:siderophore transport"/>
    <property type="evidence" value="ECO:0007669"/>
    <property type="project" value="Ensembl"/>
</dbReference>
<evidence type="ECO:0000256" key="6">
    <source>
        <dbReference type="ARBA" id="ARBA00023157"/>
    </source>
</evidence>
<protein>
    <submittedName>
        <fullName evidence="11">Lipocalin 2</fullName>
    </submittedName>
</protein>
<comment type="similarity">
    <text evidence="2 8">Belongs to the calycin superfamily. Lipocalin family.</text>
</comment>
<dbReference type="GO" id="GO:0120162">
    <property type="term" value="P:positive regulation of cold-induced thermogenesis"/>
    <property type="evidence" value="ECO:0007669"/>
    <property type="project" value="Ensembl"/>
</dbReference>
<keyword evidence="7" id="KW-0325">Glycoprotein</keyword>
<keyword evidence="5 9" id="KW-0732">Signal</keyword>
<dbReference type="PRINTS" id="PR00179">
    <property type="entry name" value="LIPOCALIN"/>
</dbReference>
<evidence type="ECO:0000259" key="10">
    <source>
        <dbReference type="Pfam" id="PF00061"/>
    </source>
</evidence>
<dbReference type="Gene3D" id="2.40.128.20">
    <property type="match status" value="1"/>
</dbReference>
<keyword evidence="4" id="KW-0964">Secreted</keyword>
<dbReference type="InterPro" id="IPR003087">
    <property type="entry name" value="LCN2/LCN12"/>
</dbReference>
<dbReference type="InterPro" id="IPR002345">
    <property type="entry name" value="Lipocalin"/>
</dbReference>
<dbReference type="GO" id="GO:0009410">
    <property type="term" value="P:response to xenobiotic stimulus"/>
    <property type="evidence" value="ECO:0007669"/>
    <property type="project" value="Ensembl"/>
</dbReference>
<reference evidence="11" key="3">
    <citation type="submission" date="2025-09" db="UniProtKB">
        <authorList>
            <consortium name="Ensembl"/>
        </authorList>
    </citation>
    <scope>IDENTIFICATION</scope>
</reference>
<dbReference type="GO" id="GO:0097192">
    <property type="term" value="P:extrinsic apoptotic signaling pathway in absence of ligand"/>
    <property type="evidence" value="ECO:0007669"/>
    <property type="project" value="Ensembl"/>
</dbReference>
<comment type="subcellular location">
    <subcellularLocation>
        <location evidence="1">Secreted</location>
    </subcellularLocation>
</comment>
<evidence type="ECO:0000256" key="4">
    <source>
        <dbReference type="ARBA" id="ARBA00022525"/>
    </source>
</evidence>
<proteinExistence type="inferred from homology"/>
<evidence type="ECO:0000256" key="8">
    <source>
        <dbReference type="RuleBase" id="RU003695"/>
    </source>
</evidence>
<evidence type="ECO:0000256" key="5">
    <source>
        <dbReference type="ARBA" id="ARBA00022729"/>
    </source>
</evidence>
<feature type="signal peptide" evidence="9">
    <location>
        <begin position="1"/>
        <end position="21"/>
    </location>
</feature>
<evidence type="ECO:0000256" key="2">
    <source>
        <dbReference type="ARBA" id="ARBA00006889"/>
    </source>
</evidence>
<sequence>MALGVLCLATLTLLGVLQSQAQDSTENLIPAPSLLKVPLQPGFQKDRFQGRWYVVGLAGNAVRKEEEGRFTMYSTIYDLQEDNSYNVTSILLRDQRCDYWIRTFVPSSRAGRFTLGNIRSYPKVRSYSVQVAATDYDQFAMVFFKKISGKKQYFKTTLYGRTKELPAELKERFVRFAKSLGLTDDHIIFSVPTDQCIDN</sequence>
<dbReference type="PROSITE" id="PS00213">
    <property type="entry name" value="LIPOCALIN"/>
    <property type="match status" value="1"/>
</dbReference>
<keyword evidence="6" id="KW-1015">Disulfide bond</keyword>
<dbReference type="GO" id="GO:0042742">
    <property type="term" value="P:defense response to bacterium"/>
    <property type="evidence" value="ECO:0007669"/>
    <property type="project" value="Ensembl"/>
</dbReference>
<dbReference type="GO" id="GO:0140315">
    <property type="term" value="F:iron ion sequestering activity"/>
    <property type="evidence" value="ECO:0007669"/>
    <property type="project" value="Ensembl"/>
</dbReference>
<dbReference type="InterPro" id="IPR012674">
    <property type="entry name" value="Calycin"/>
</dbReference>
<evidence type="ECO:0000313" key="11">
    <source>
        <dbReference type="Ensembl" id="ENSPEMP00000005427.1"/>
    </source>
</evidence>
<evidence type="ECO:0000256" key="7">
    <source>
        <dbReference type="ARBA" id="ARBA00023180"/>
    </source>
</evidence>
<dbReference type="GO" id="GO:0045087">
    <property type="term" value="P:innate immune response"/>
    <property type="evidence" value="ECO:0007669"/>
    <property type="project" value="Ensembl"/>
</dbReference>
<reference evidence="11" key="2">
    <citation type="submission" date="2025-08" db="UniProtKB">
        <authorList>
            <consortium name="Ensembl"/>
        </authorList>
    </citation>
    <scope>IDENTIFICATION</scope>
</reference>
<evidence type="ECO:0000256" key="1">
    <source>
        <dbReference type="ARBA" id="ARBA00004613"/>
    </source>
</evidence>
<dbReference type="PANTHER" id="PTHR11430:SF13">
    <property type="entry name" value="NEUTROPHIL GELATINASE-ASSOCIATED LIPOCALIN"/>
    <property type="match status" value="1"/>
</dbReference>
<dbReference type="GO" id="GO:0005615">
    <property type="term" value="C:extracellular space"/>
    <property type="evidence" value="ECO:0007669"/>
    <property type="project" value="Ensembl"/>
</dbReference>
<dbReference type="PRINTS" id="PR01275">
    <property type="entry name" value="NGELATINASE"/>
</dbReference>
<dbReference type="AlphaFoldDB" id="A0A6I9LWL3"/>
<dbReference type="RefSeq" id="XP_006983539.1">
    <property type="nucleotide sequence ID" value="XM_006983477.3"/>
</dbReference>
<feature type="domain" description="Lipocalin/cytosolic fatty-acid binding" evidence="10">
    <location>
        <begin position="49"/>
        <end position="193"/>
    </location>
</feature>
<evidence type="ECO:0000256" key="9">
    <source>
        <dbReference type="SAM" id="SignalP"/>
    </source>
</evidence>
<keyword evidence="3" id="KW-0813">Transport</keyword>
<feature type="chain" id="PRO_5044635555" evidence="9">
    <location>
        <begin position="22"/>
        <end position="199"/>
    </location>
</feature>
<dbReference type="GO" id="GO:0009615">
    <property type="term" value="P:response to virus"/>
    <property type="evidence" value="ECO:0007669"/>
    <property type="project" value="Ensembl"/>
</dbReference>
<gene>
    <name evidence="11" type="primary">Lcn2</name>
</gene>
<dbReference type="SUPFAM" id="SSF50814">
    <property type="entry name" value="Lipocalins"/>
    <property type="match status" value="1"/>
</dbReference>
<dbReference type="Ensembl" id="ENSPEMT00000009452.2">
    <property type="protein sequence ID" value="ENSPEMP00000005427.1"/>
    <property type="gene ID" value="ENSPEMG00000007881.2"/>
</dbReference>
<dbReference type="InterPro" id="IPR000566">
    <property type="entry name" value="Lipocln_cytosolic_FA-bd_dom"/>
</dbReference>
<dbReference type="GO" id="GO:0042802">
    <property type="term" value="F:identical protein binding"/>
    <property type="evidence" value="ECO:0007669"/>
    <property type="project" value="Ensembl"/>
</dbReference>
<dbReference type="CDD" id="cd19457">
    <property type="entry name" value="lipocalin_2-like"/>
    <property type="match status" value="1"/>
</dbReference>
<dbReference type="Proteomes" id="UP000694547">
    <property type="component" value="Chromosome 4"/>
</dbReference>
<dbReference type="OrthoDB" id="9048943at2759"/>
<dbReference type="GO" id="GO:1903981">
    <property type="term" value="F:enterobactin binding"/>
    <property type="evidence" value="ECO:0007669"/>
    <property type="project" value="Ensembl"/>
</dbReference>